<reference evidence="1 2" key="1">
    <citation type="journal article" date="2019" name="Sci. Rep.">
        <title>Orb-weaving spider Araneus ventricosus genome elucidates the spidroin gene catalogue.</title>
        <authorList>
            <person name="Kono N."/>
            <person name="Nakamura H."/>
            <person name="Ohtoshi R."/>
            <person name="Moran D.A.P."/>
            <person name="Shinohara A."/>
            <person name="Yoshida Y."/>
            <person name="Fujiwara M."/>
            <person name="Mori M."/>
            <person name="Tomita M."/>
            <person name="Arakawa K."/>
        </authorList>
    </citation>
    <scope>NUCLEOTIDE SEQUENCE [LARGE SCALE GENOMIC DNA]</scope>
</reference>
<name>A0A4Y2THM6_ARAVE</name>
<sequence length="156" mass="17715">MKADITAVDPNQENISWHNVQAVDSTPADILAEKMVYRLRRCKQSANTPAKQMVYHHSPCCRPNHTVYIAESEVGHRRRRSARRVRPMNAVPAVDPTGDYARLREADITSQTNQRVCCAVARRELSTGASKLAQNIWRLLSSARKINLHQHHGKVR</sequence>
<organism evidence="1 2">
    <name type="scientific">Araneus ventricosus</name>
    <name type="common">Orbweaver spider</name>
    <name type="synonym">Epeira ventricosa</name>
    <dbReference type="NCBI Taxonomy" id="182803"/>
    <lineage>
        <taxon>Eukaryota</taxon>
        <taxon>Metazoa</taxon>
        <taxon>Ecdysozoa</taxon>
        <taxon>Arthropoda</taxon>
        <taxon>Chelicerata</taxon>
        <taxon>Arachnida</taxon>
        <taxon>Araneae</taxon>
        <taxon>Araneomorphae</taxon>
        <taxon>Entelegynae</taxon>
        <taxon>Araneoidea</taxon>
        <taxon>Araneidae</taxon>
        <taxon>Araneus</taxon>
    </lineage>
</organism>
<proteinExistence type="predicted"/>
<dbReference type="AlphaFoldDB" id="A0A4Y2THM6"/>
<evidence type="ECO:0000313" key="2">
    <source>
        <dbReference type="Proteomes" id="UP000499080"/>
    </source>
</evidence>
<evidence type="ECO:0000313" key="1">
    <source>
        <dbReference type="EMBL" id="GBN99741.1"/>
    </source>
</evidence>
<dbReference type="Proteomes" id="UP000499080">
    <property type="component" value="Unassembled WGS sequence"/>
</dbReference>
<gene>
    <name evidence="1" type="ORF">AVEN_48414_1</name>
</gene>
<accession>A0A4Y2THM6</accession>
<keyword evidence="2" id="KW-1185">Reference proteome</keyword>
<protein>
    <submittedName>
        <fullName evidence="1">Uncharacterized protein</fullName>
    </submittedName>
</protein>
<dbReference type="EMBL" id="BGPR01028534">
    <property type="protein sequence ID" value="GBN99741.1"/>
    <property type="molecule type" value="Genomic_DNA"/>
</dbReference>
<comment type="caution">
    <text evidence="1">The sequence shown here is derived from an EMBL/GenBank/DDBJ whole genome shotgun (WGS) entry which is preliminary data.</text>
</comment>